<dbReference type="EMBL" id="KZ825311">
    <property type="protein sequence ID" value="RAH51161.1"/>
    <property type="molecule type" value="Genomic_DNA"/>
</dbReference>
<gene>
    <name evidence="1" type="ORF">BO95DRAFT_426981</name>
</gene>
<name>A0ACD1GPH7_9EURO</name>
<sequence length="314" mass="35188">MVPSNIFPWLISCLLMSKVTLATEITDWFTVATASQDPGSCSSYIDAFDIHMDDVITLYDAIIEAQDYAFGDLRHENSDDGEKTLVAQKLFTTYFGIQFLEEFNNLYGQFIDDKTYQAPKTPPRVFCSDPGQKFDWDAIAFGPDGNALTDTDGEGISIKTLYKEQRGKFPYWVKEMKGYFFLDRLYENGICSTETSIGQLAAATFYGHKFSLTDVNAFDGSDMRVGELALGDMLVLCSTTIFGLNQPASLSELDGEFVGSEVQLTQVLPQSVTLFHELWHMVTAWNTDNTLEQDEHVGDKTFYSSSMNVSDQNV</sequence>
<accession>A0ACD1GPH7</accession>
<proteinExistence type="predicted"/>
<reference evidence="1" key="1">
    <citation type="submission" date="2018-02" db="EMBL/GenBank/DDBJ databases">
        <title>The genomes of Aspergillus section Nigri reveals drivers in fungal speciation.</title>
        <authorList>
            <consortium name="DOE Joint Genome Institute"/>
            <person name="Vesth T.C."/>
            <person name="Nybo J."/>
            <person name="Theobald S."/>
            <person name="Brandl J."/>
            <person name="Frisvad J.C."/>
            <person name="Nielsen K.F."/>
            <person name="Lyhne E.K."/>
            <person name="Kogle M.E."/>
            <person name="Kuo A."/>
            <person name="Riley R."/>
            <person name="Clum A."/>
            <person name="Nolan M."/>
            <person name="Lipzen A."/>
            <person name="Salamov A."/>
            <person name="Henrissat B."/>
            <person name="Wiebenga A."/>
            <person name="De vries R.P."/>
            <person name="Grigoriev I.V."/>
            <person name="Mortensen U.H."/>
            <person name="Andersen M.R."/>
            <person name="Baker S.E."/>
        </authorList>
    </citation>
    <scope>NUCLEOTIDE SEQUENCE</scope>
    <source>
        <strain evidence="1">CBS 621.78</strain>
    </source>
</reference>
<evidence type="ECO:0000313" key="1">
    <source>
        <dbReference type="EMBL" id="RAH51161.1"/>
    </source>
</evidence>
<organism evidence="1 2">
    <name type="scientific">Aspergillus brunneoviolaceus CBS 621.78</name>
    <dbReference type="NCBI Taxonomy" id="1450534"/>
    <lineage>
        <taxon>Eukaryota</taxon>
        <taxon>Fungi</taxon>
        <taxon>Dikarya</taxon>
        <taxon>Ascomycota</taxon>
        <taxon>Pezizomycotina</taxon>
        <taxon>Eurotiomycetes</taxon>
        <taxon>Eurotiomycetidae</taxon>
        <taxon>Eurotiales</taxon>
        <taxon>Aspergillaceae</taxon>
        <taxon>Aspergillus</taxon>
        <taxon>Aspergillus subgen. Circumdati</taxon>
    </lineage>
</organism>
<evidence type="ECO:0000313" key="2">
    <source>
        <dbReference type="Proteomes" id="UP000249057"/>
    </source>
</evidence>
<dbReference type="Proteomes" id="UP000249057">
    <property type="component" value="Unassembled WGS sequence"/>
</dbReference>
<keyword evidence="2" id="KW-1185">Reference proteome</keyword>
<protein>
    <submittedName>
        <fullName evidence="1">Uncharacterized protein</fullName>
    </submittedName>
</protein>